<dbReference type="Gene3D" id="3.40.1110.10">
    <property type="entry name" value="Calcium-transporting ATPase, cytoplasmic domain N"/>
    <property type="match status" value="1"/>
</dbReference>
<dbReference type="InterPro" id="IPR023214">
    <property type="entry name" value="HAD_sf"/>
</dbReference>
<evidence type="ECO:0000256" key="5">
    <source>
        <dbReference type="ARBA" id="ARBA00022723"/>
    </source>
</evidence>
<dbReference type="EMBL" id="SNRW01049029">
    <property type="protein sequence ID" value="KAA6311905.1"/>
    <property type="molecule type" value="Genomic_DNA"/>
</dbReference>
<dbReference type="FunFam" id="1.20.1110.10:FF:000023">
    <property type="entry name" value="Cation-transporting ATPase"/>
    <property type="match status" value="1"/>
</dbReference>
<keyword evidence="6" id="KW-0547">Nucleotide-binding</keyword>
<proteinExistence type="inferred from homology"/>
<keyword evidence="9" id="KW-1278">Translocase</keyword>
<keyword evidence="7" id="KW-0067">ATP-binding</keyword>
<evidence type="ECO:0000313" key="14">
    <source>
        <dbReference type="Proteomes" id="UP000324800"/>
    </source>
</evidence>
<evidence type="ECO:0000256" key="11">
    <source>
        <dbReference type="ARBA" id="ARBA00023136"/>
    </source>
</evidence>
<dbReference type="PANTHER" id="PTHR45630:SF8">
    <property type="entry name" value="CATION-TRANSPORTING ATPASE"/>
    <property type="match status" value="1"/>
</dbReference>
<dbReference type="Gene3D" id="1.20.1110.10">
    <property type="entry name" value="Calcium-transporting ATPase, transmembrane domain"/>
    <property type="match status" value="1"/>
</dbReference>
<dbReference type="GO" id="GO:0140358">
    <property type="term" value="F:P-type transmembrane transporter activity"/>
    <property type="evidence" value="ECO:0007669"/>
    <property type="project" value="InterPro"/>
</dbReference>
<keyword evidence="8" id="KW-0460">Magnesium</keyword>
<dbReference type="PROSITE" id="PS00154">
    <property type="entry name" value="ATPASE_E1_E2"/>
    <property type="match status" value="1"/>
</dbReference>
<gene>
    <name evidence="13" type="ORF">EZS28_056029</name>
</gene>
<feature type="transmembrane region" description="Helical" evidence="12">
    <location>
        <begin position="31"/>
        <end position="49"/>
    </location>
</feature>
<dbReference type="OrthoDB" id="48943at2759"/>
<dbReference type="Proteomes" id="UP000324800">
    <property type="component" value="Unassembled WGS sequence"/>
</dbReference>
<dbReference type="GO" id="GO:0016887">
    <property type="term" value="F:ATP hydrolysis activity"/>
    <property type="evidence" value="ECO:0007669"/>
    <property type="project" value="InterPro"/>
</dbReference>
<dbReference type="SUPFAM" id="SSF81665">
    <property type="entry name" value="Calcium ATPase, transmembrane domain M"/>
    <property type="match status" value="1"/>
</dbReference>
<dbReference type="InterPro" id="IPR023298">
    <property type="entry name" value="ATPase_P-typ_TM_dom_sf"/>
</dbReference>
<comment type="similarity">
    <text evidence="2">Belongs to the cation transport ATPase (P-type) (TC 3.A.3) family. Type V subfamily.</text>
</comment>
<dbReference type="NCBIfam" id="TIGR01494">
    <property type="entry name" value="ATPase_P-type"/>
    <property type="match status" value="1"/>
</dbReference>
<dbReference type="Gene3D" id="3.40.50.1000">
    <property type="entry name" value="HAD superfamily/HAD-like"/>
    <property type="match status" value="1"/>
</dbReference>
<evidence type="ECO:0000256" key="7">
    <source>
        <dbReference type="ARBA" id="ARBA00022840"/>
    </source>
</evidence>
<dbReference type="AlphaFoldDB" id="A0A5J4PQW4"/>
<comment type="caution">
    <text evidence="13">The sequence shown here is derived from an EMBL/GenBank/DDBJ whole genome shotgun (WGS) entry which is preliminary data.</text>
</comment>
<evidence type="ECO:0000256" key="12">
    <source>
        <dbReference type="SAM" id="Phobius"/>
    </source>
</evidence>
<evidence type="ECO:0000313" key="13">
    <source>
        <dbReference type="EMBL" id="KAA6311905.1"/>
    </source>
</evidence>
<feature type="non-terminal residue" evidence="13">
    <location>
        <position position="1"/>
    </location>
</feature>
<dbReference type="InterPro" id="IPR018303">
    <property type="entry name" value="ATPase_P-typ_P_site"/>
</dbReference>
<evidence type="ECO:0000256" key="1">
    <source>
        <dbReference type="ARBA" id="ARBA00004141"/>
    </source>
</evidence>
<feature type="non-terminal residue" evidence="13">
    <location>
        <position position="186"/>
    </location>
</feature>
<dbReference type="InterPro" id="IPR001757">
    <property type="entry name" value="P_typ_ATPase"/>
</dbReference>
<comment type="subcellular location">
    <subcellularLocation>
        <location evidence="1">Membrane</location>
        <topology evidence="1">Multi-pass membrane protein</topology>
    </subcellularLocation>
</comment>
<sequence>GFSTAKGQLVRSILFPKPQTRFKFYEDSFKFIGVLALIALLGFIINAIMQATYGESALMIILRAGDLVTIAVPPTLPAIMSSGISYALARLKDRKIFCISPDRINVAGKVKVVCFDKTGTLTEEDLGVRGVKGVRDVKKRVNVIQSKVDPSINLNQTQNQAQTSDLSSSINNLQIPSIIRLASIRY</sequence>
<evidence type="ECO:0000256" key="3">
    <source>
        <dbReference type="ARBA" id="ARBA00022553"/>
    </source>
</evidence>
<evidence type="ECO:0000256" key="8">
    <source>
        <dbReference type="ARBA" id="ARBA00022842"/>
    </source>
</evidence>
<name>A0A5J4PQW4_9EUKA</name>
<keyword evidence="5" id="KW-0479">Metal-binding</keyword>
<keyword evidence="11 12" id="KW-0472">Membrane</keyword>
<protein>
    <submittedName>
        <fullName evidence="13">Putative Cation-transporting ATPase 13A3/4/5</fullName>
    </submittedName>
</protein>
<dbReference type="InterPro" id="IPR023299">
    <property type="entry name" value="ATPase_P-typ_cyto_dom_N"/>
</dbReference>
<dbReference type="InterPro" id="IPR006544">
    <property type="entry name" value="P-type_TPase_V"/>
</dbReference>
<dbReference type="GO" id="GO:0005524">
    <property type="term" value="F:ATP binding"/>
    <property type="evidence" value="ECO:0007669"/>
    <property type="project" value="UniProtKB-KW"/>
</dbReference>
<keyword evidence="3" id="KW-0597">Phosphoprotein</keyword>
<organism evidence="13 14">
    <name type="scientific">Streblomastix strix</name>
    <dbReference type="NCBI Taxonomy" id="222440"/>
    <lineage>
        <taxon>Eukaryota</taxon>
        <taxon>Metamonada</taxon>
        <taxon>Preaxostyla</taxon>
        <taxon>Oxymonadida</taxon>
        <taxon>Streblomastigidae</taxon>
        <taxon>Streblomastix</taxon>
    </lineage>
</organism>
<dbReference type="GO" id="GO:0016020">
    <property type="term" value="C:membrane"/>
    <property type="evidence" value="ECO:0007669"/>
    <property type="project" value="UniProtKB-SubCell"/>
</dbReference>
<dbReference type="PANTHER" id="PTHR45630">
    <property type="entry name" value="CATION-TRANSPORTING ATPASE-RELATED"/>
    <property type="match status" value="1"/>
</dbReference>
<dbReference type="GO" id="GO:0046872">
    <property type="term" value="F:metal ion binding"/>
    <property type="evidence" value="ECO:0007669"/>
    <property type="project" value="UniProtKB-KW"/>
</dbReference>
<evidence type="ECO:0000256" key="6">
    <source>
        <dbReference type="ARBA" id="ARBA00022741"/>
    </source>
</evidence>
<reference evidence="13 14" key="1">
    <citation type="submission" date="2019-03" db="EMBL/GenBank/DDBJ databases">
        <title>Single cell metagenomics reveals metabolic interactions within the superorganism composed of flagellate Streblomastix strix and complex community of Bacteroidetes bacteria on its surface.</title>
        <authorList>
            <person name="Treitli S.C."/>
            <person name="Kolisko M."/>
            <person name="Husnik F."/>
            <person name="Keeling P."/>
            <person name="Hampl V."/>
        </authorList>
    </citation>
    <scope>NUCLEOTIDE SEQUENCE [LARGE SCALE GENOMIC DNA]</scope>
    <source>
        <strain evidence="13">ST1C</strain>
    </source>
</reference>
<keyword evidence="10 12" id="KW-1133">Transmembrane helix</keyword>
<keyword evidence="4 12" id="KW-0812">Transmembrane</keyword>
<accession>A0A5J4PQW4</accession>
<feature type="transmembrane region" description="Helical" evidence="12">
    <location>
        <begin position="69"/>
        <end position="89"/>
    </location>
</feature>
<evidence type="ECO:0000256" key="4">
    <source>
        <dbReference type="ARBA" id="ARBA00022692"/>
    </source>
</evidence>
<evidence type="ECO:0000256" key="9">
    <source>
        <dbReference type="ARBA" id="ARBA00022967"/>
    </source>
</evidence>
<evidence type="ECO:0000256" key="10">
    <source>
        <dbReference type="ARBA" id="ARBA00022989"/>
    </source>
</evidence>
<evidence type="ECO:0000256" key="2">
    <source>
        <dbReference type="ARBA" id="ARBA00006000"/>
    </source>
</evidence>
<dbReference type="GO" id="GO:0019829">
    <property type="term" value="F:ATPase-coupled monoatomic cation transmembrane transporter activity"/>
    <property type="evidence" value="ECO:0007669"/>
    <property type="project" value="TreeGrafter"/>
</dbReference>